<proteinExistence type="predicted"/>
<gene>
    <name evidence="2" type="ORF">EAH69_10730</name>
</gene>
<dbReference type="RefSeq" id="WP_121935206.1">
    <property type="nucleotide sequence ID" value="NZ_RDOJ01000015.1"/>
</dbReference>
<comment type="caution">
    <text evidence="2">The sequence shown here is derived from an EMBL/GenBank/DDBJ whole genome shotgun (WGS) entry which is preliminary data.</text>
</comment>
<sequence>MKFTFLRYAIYAALTYGLMELMRYDGMTTTDDVKFAESSLVEQAQNIFLILSLISLTFTRGYQAIKYILILILGLFFIREQDAFLDSAIAEHSWKFICIIFASLVGYKIFQIRKTIVSEIEEFIKTSSSGILFLGFTTLLIFSRMFGRKKFWKVVEGTEDYTRNVKNAAEECTELFGYFLILIGIIEFYVYVSSKIRDNKNISLAE</sequence>
<keyword evidence="1" id="KW-1133">Transmembrane helix</keyword>
<evidence type="ECO:0000313" key="3">
    <source>
        <dbReference type="Proteomes" id="UP000275348"/>
    </source>
</evidence>
<feature type="transmembrane region" description="Helical" evidence="1">
    <location>
        <begin position="93"/>
        <end position="110"/>
    </location>
</feature>
<feature type="transmembrane region" description="Helical" evidence="1">
    <location>
        <begin position="175"/>
        <end position="192"/>
    </location>
</feature>
<evidence type="ECO:0000313" key="2">
    <source>
        <dbReference type="EMBL" id="RLZ08064.1"/>
    </source>
</evidence>
<dbReference type="Proteomes" id="UP000275348">
    <property type="component" value="Unassembled WGS sequence"/>
</dbReference>
<feature type="transmembrane region" description="Helical" evidence="1">
    <location>
        <begin position="64"/>
        <end position="81"/>
    </location>
</feature>
<feature type="transmembrane region" description="Helical" evidence="1">
    <location>
        <begin position="130"/>
        <end position="147"/>
    </location>
</feature>
<dbReference type="EMBL" id="RDOJ01000015">
    <property type="protein sequence ID" value="RLZ08064.1"/>
    <property type="molecule type" value="Genomic_DNA"/>
</dbReference>
<reference evidence="2 3" key="1">
    <citation type="submission" date="2018-10" db="EMBL/GenBank/DDBJ databases">
        <authorList>
            <person name="Chen X."/>
        </authorList>
    </citation>
    <scope>NUCLEOTIDE SEQUENCE [LARGE SCALE GENOMIC DNA]</scope>
    <source>
        <strain evidence="2 3">YIM 102668</strain>
    </source>
</reference>
<dbReference type="AlphaFoldDB" id="A0A3L9M9X2"/>
<keyword evidence="1" id="KW-0812">Transmembrane</keyword>
<keyword evidence="1" id="KW-0472">Membrane</keyword>
<name>A0A3L9M9X2_9FLAO</name>
<accession>A0A3L9M9X2</accession>
<organism evidence="2 3">
    <name type="scientific">Faecalibacter macacae</name>
    <dbReference type="NCBI Taxonomy" id="1859289"/>
    <lineage>
        <taxon>Bacteria</taxon>
        <taxon>Pseudomonadati</taxon>
        <taxon>Bacteroidota</taxon>
        <taxon>Flavobacteriia</taxon>
        <taxon>Flavobacteriales</taxon>
        <taxon>Weeksellaceae</taxon>
        <taxon>Faecalibacter</taxon>
    </lineage>
</organism>
<keyword evidence="3" id="KW-1185">Reference proteome</keyword>
<protein>
    <submittedName>
        <fullName evidence="2">Uncharacterized protein</fullName>
    </submittedName>
</protein>
<evidence type="ECO:0000256" key="1">
    <source>
        <dbReference type="SAM" id="Phobius"/>
    </source>
</evidence>
<dbReference type="OrthoDB" id="1425700at2"/>